<dbReference type="GO" id="GO:0005721">
    <property type="term" value="C:pericentric heterochromatin"/>
    <property type="evidence" value="ECO:0000318"/>
    <property type="project" value="GO_Central"/>
</dbReference>
<accession>A2DTN8</accession>
<dbReference type="AlphaFoldDB" id="A2DTN8"/>
<dbReference type="GO" id="GO:0031507">
    <property type="term" value="P:heterochromatin formation"/>
    <property type="evidence" value="ECO:0000318"/>
    <property type="project" value="GO_Central"/>
</dbReference>
<feature type="domain" description="Chromo" evidence="4">
    <location>
        <begin position="19"/>
        <end position="79"/>
    </location>
</feature>
<dbReference type="VEuPathDB" id="TrichDB:TVAG_340790"/>
<organism evidence="5 6">
    <name type="scientific">Trichomonas vaginalis (strain ATCC PRA-98 / G3)</name>
    <dbReference type="NCBI Taxonomy" id="412133"/>
    <lineage>
        <taxon>Eukaryota</taxon>
        <taxon>Metamonada</taxon>
        <taxon>Parabasalia</taxon>
        <taxon>Trichomonadida</taxon>
        <taxon>Trichomonadidae</taxon>
        <taxon>Trichomonas</taxon>
    </lineage>
</organism>
<dbReference type="STRING" id="5722.A2DTN8"/>
<dbReference type="RefSeq" id="XP_001328408.1">
    <property type="nucleotide sequence ID" value="XM_001328373.1"/>
</dbReference>
<dbReference type="InterPro" id="IPR023780">
    <property type="entry name" value="Chromo_domain"/>
</dbReference>
<dbReference type="CDD" id="cd00024">
    <property type="entry name" value="CD_CSD"/>
    <property type="match status" value="1"/>
</dbReference>
<dbReference type="Gene3D" id="2.40.50.40">
    <property type="match status" value="1"/>
</dbReference>
<dbReference type="InterPro" id="IPR016197">
    <property type="entry name" value="Chromo-like_dom_sf"/>
</dbReference>
<dbReference type="KEGG" id="tva:4774193"/>
<dbReference type="InterPro" id="IPR023779">
    <property type="entry name" value="Chromodomain_CS"/>
</dbReference>
<dbReference type="PROSITE" id="PS00598">
    <property type="entry name" value="CHROMO_1"/>
    <property type="match status" value="1"/>
</dbReference>
<dbReference type="Pfam" id="PF00385">
    <property type="entry name" value="Chromo"/>
    <property type="match status" value="1"/>
</dbReference>
<dbReference type="GO" id="GO:0003682">
    <property type="term" value="F:chromatin binding"/>
    <property type="evidence" value="ECO:0000318"/>
    <property type="project" value="GO_Central"/>
</dbReference>
<comment type="subcellular location">
    <subcellularLocation>
        <location evidence="1">Nucleus</location>
    </subcellularLocation>
</comment>
<dbReference type="GO" id="GO:0005634">
    <property type="term" value="C:nucleus"/>
    <property type="evidence" value="ECO:0007669"/>
    <property type="project" value="UniProtKB-SubCell"/>
</dbReference>
<evidence type="ECO:0000256" key="3">
    <source>
        <dbReference type="SAM" id="MobiDB-lite"/>
    </source>
</evidence>
<feature type="region of interest" description="Disordered" evidence="3">
    <location>
        <begin position="1"/>
        <end position="20"/>
    </location>
</feature>
<evidence type="ECO:0000256" key="1">
    <source>
        <dbReference type="ARBA" id="ARBA00004123"/>
    </source>
</evidence>
<evidence type="ECO:0000256" key="2">
    <source>
        <dbReference type="ARBA" id="ARBA00023242"/>
    </source>
</evidence>
<sequence>MSSSSSSDYSSGEQENGEFTVEEILDDIKKDDGEILYLIKWKNYGDESNTWEPTESLDNCPEKLKKYLEEKKEKEKLTKSKLKSKKIPHIQLGKLANLYDSIKKEQIGHPVKEEPPVVSEHDHKMSLLEAELQNLIAVRPNIVYACKEVDNEKVYYVSAQTINGETNFPVSSTALKLYKPELIINYLENKIRYE</sequence>
<dbReference type="InterPro" id="IPR051219">
    <property type="entry name" value="Heterochromatin_chromo-domain"/>
</dbReference>
<dbReference type="PROSITE" id="PS50013">
    <property type="entry name" value="CHROMO_2"/>
    <property type="match status" value="1"/>
</dbReference>
<dbReference type="SMART" id="SM00298">
    <property type="entry name" value="CHROMO"/>
    <property type="match status" value="1"/>
</dbReference>
<dbReference type="Proteomes" id="UP000001542">
    <property type="component" value="Unassembled WGS sequence"/>
</dbReference>
<dbReference type="PANTHER" id="PTHR22812">
    <property type="entry name" value="CHROMOBOX PROTEIN"/>
    <property type="match status" value="1"/>
</dbReference>
<evidence type="ECO:0000313" key="5">
    <source>
        <dbReference type="EMBL" id="EAY16185.1"/>
    </source>
</evidence>
<reference evidence="5" key="1">
    <citation type="submission" date="2006-10" db="EMBL/GenBank/DDBJ databases">
        <authorList>
            <person name="Amadeo P."/>
            <person name="Zhao Q."/>
            <person name="Wortman J."/>
            <person name="Fraser-Liggett C."/>
            <person name="Carlton J."/>
        </authorList>
    </citation>
    <scope>NUCLEOTIDE SEQUENCE</scope>
    <source>
        <strain evidence="5">G3</strain>
    </source>
</reference>
<proteinExistence type="predicted"/>
<dbReference type="InterPro" id="IPR000953">
    <property type="entry name" value="Chromo/chromo_shadow_dom"/>
</dbReference>
<evidence type="ECO:0000259" key="4">
    <source>
        <dbReference type="PROSITE" id="PS50013"/>
    </source>
</evidence>
<keyword evidence="2" id="KW-0539">Nucleus</keyword>
<dbReference type="OrthoDB" id="3268967at2759"/>
<dbReference type="VEuPathDB" id="TrichDB:TVAGG3_1037750"/>
<reference evidence="5" key="2">
    <citation type="journal article" date="2007" name="Science">
        <title>Draft genome sequence of the sexually transmitted pathogen Trichomonas vaginalis.</title>
        <authorList>
            <person name="Carlton J.M."/>
            <person name="Hirt R.P."/>
            <person name="Silva J.C."/>
            <person name="Delcher A.L."/>
            <person name="Schatz M."/>
            <person name="Zhao Q."/>
            <person name="Wortman J.R."/>
            <person name="Bidwell S.L."/>
            <person name="Alsmark U.C.M."/>
            <person name="Besteiro S."/>
            <person name="Sicheritz-Ponten T."/>
            <person name="Noel C.J."/>
            <person name="Dacks J.B."/>
            <person name="Foster P.G."/>
            <person name="Simillion C."/>
            <person name="Van de Peer Y."/>
            <person name="Miranda-Saavedra D."/>
            <person name="Barton G.J."/>
            <person name="Westrop G.D."/>
            <person name="Mueller S."/>
            <person name="Dessi D."/>
            <person name="Fiori P.L."/>
            <person name="Ren Q."/>
            <person name="Paulsen I."/>
            <person name="Zhang H."/>
            <person name="Bastida-Corcuera F.D."/>
            <person name="Simoes-Barbosa A."/>
            <person name="Brown M.T."/>
            <person name="Hayes R.D."/>
            <person name="Mukherjee M."/>
            <person name="Okumura C.Y."/>
            <person name="Schneider R."/>
            <person name="Smith A.J."/>
            <person name="Vanacova S."/>
            <person name="Villalvazo M."/>
            <person name="Haas B.J."/>
            <person name="Pertea M."/>
            <person name="Feldblyum T.V."/>
            <person name="Utterback T.R."/>
            <person name="Shu C.L."/>
            <person name="Osoegawa K."/>
            <person name="de Jong P.J."/>
            <person name="Hrdy I."/>
            <person name="Horvathova L."/>
            <person name="Zubacova Z."/>
            <person name="Dolezal P."/>
            <person name="Malik S.B."/>
            <person name="Logsdon J.M. Jr."/>
            <person name="Henze K."/>
            <person name="Gupta A."/>
            <person name="Wang C.C."/>
            <person name="Dunne R.L."/>
            <person name="Upcroft J.A."/>
            <person name="Upcroft P."/>
            <person name="White O."/>
            <person name="Salzberg S.L."/>
            <person name="Tang P."/>
            <person name="Chiu C.-H."/>
            <person name="Lee Y.-S."/>
            <person name="Embley T.M."/>
            <person name="Coombs G.H."/>
            <person name="Mottram J.C."/>
            <person name="Tachezy J."/>
            <person name="Fraser-Liggett C.M."/>
            <person name="Johnson P.J."/>
        </authorList>
    </citation>
    <scope>NUCLEOTIDE SEQUENCE [LARGE SCALE GENOMIC DNA]</scope>
    <source>
        <strain evidence="5">G3</strain>
    </source>
</reference>
<name>A2DTN8_TRIV3</name>
<protein>
    <recommendedName>
        <fullName evidence="4">Chromo domain-containing protein</fullName>
    </recommendedName>
</protein>
<feature type="compositionally biased region" description="Low complexity" evidence="3">
    <location>
        <begin position="1"/>
        <end position="11"/>
    </location>
</feature>
<evidence type="ECO:0000313" key="6">
    <source>
        <dbReference type="Proteomes" id="UP000001542"/>
    </source>
</evidence>
<dbReference type="EMBL" id="DS113245">
    <property type="protein sequence ID" value="EAY16185.1"/>
    <property type="molecule type" value="Genomic_DNA"/>
</dbReference>
<dbReference type="InParanoid" id="A2DTN8"/>
<gene>
    <name evidence="5" type="ORF">TVAG_340790</name>
</gene>
<dbReference type="SUPFAM" id="SSF54160">
    <property type="entry name" value="Chromo domain-like"/>
    <property type="match status" value="1"/>
</dbReference>
<keyword evidence="6" id="KW-1185">Reference proteome</keyword>